<evidence type="ECO:0000313" key="3">
    <source>
        <dbReference type="Proteomes" id="UP000215506"/>
    </source>
</evidence>
<sequence>MSNSSSRLSSGRASSCARNARSTRWLVGRGSPTGIRPVRCLPSAAPSSITASGLPPASSSTRRRRWTSSVRGASRRVCVSNCSDSSGRSGPSSSRWIPSSRGVWPPILARSAHNSSNGALLNRRATKASTSSDDWSSHCASSTRSSNRPVVADSSSNPSTASETSRRSGGGPSSRPNAVIRAARCRRGSASAWASTGWINSWIPAKPTSV</sequence>
<evidence type="ECO:0000256" key="1">
    <source>
        <dbReference type="SAM" id="MobiDB-lite"/>
    </source>
</evidence>
<reference evidence="2 3" key="1">
    <citation type="submission" date="2017-07" db="EMBL/GenBank/DDBJ databases">
        <title>First draft Genome Sequence of Nocardia cerradoensis isolated from human infection.</title>
        <authorList>
            <person name="Carrasco G."/>
        </authorList>
    </citation>
    <scope>NUCLEOTIDE SEQUENCE [LARGE SCALE GENOMIC DNA]</scope>
    <source>
        <strain evidence="2 3">CNM20130759</strain>
    </source>
</reference>
<organism evidence="2 3">
    <name type="scientific">Nocardia cerradoensis</name>
    <dbReference type="NCBI Taxonomy" id="85688"/>
    <lineage>
        <taxon>Bacteria</taxon>
        <taxon>Bacillati</taxon>
        <taxon>Actinomycetota</taxon>
        <taxon>Actinomycetes</taxon>
        <taxon>Mycobacteriales</taxon>
        <taxon>Nocardiaceae</taxon>
        <taxon>Nocardia</taxon>
    </lineage>
</organism>
<feature type="compositionally biased region" description="Low complexity" evidence="1">
    <location>
        <begin position="83"/>
        <end position="100"/>
    </location>
</feature>
<dbReference type="EMBL" id="NGAF01000013">
    <property type="protein sequence ID" value="OXR42458.1"/>
    <property type="molecule type" value="Genomic_DNA"/>
</dbReference>
<feature type="compositionally biased region" description="Low complexity" evidence="1">
    <location>
        <begin position="127"/>
        <end position="143"/>
    </location>
</feature>
<proteinExistence type="predicted"/>
<keyword evidence="3" id="KW-1185">Reference proteome</keyword>
<dbReference type="Proteomes" id="UP000215506">
    <property type="component" value="Unassembled WGS sequence"/>
</dbReference>
<feature type="compositionally biased region" description="Low complexity" evidence="1">
    <location>
        <begin position="154"/>
        <end position="163"/>
    </location>
</feature>
<protein>
    <submittedName>
        <fullName evidence="2">Uncharacterized protein</fullName>
    </submittedName>
</protein>
<feature type="compositionally biased region" description="Low complexity" evidence="1">
    <location>
        <begin position="1"/>
        <end position="15"/>
    </location>
</feature>
<feature type="region of interest" description="Disordered" evidence="1">
    <location>
        <begin position="1"/>
        <end position="100"/>
    </location>
</feature>
<feature type="region of interest" description="Disordered" evidence="1">
    <location>
        <begin position="123"/>
        <end position="177"/>
    </location>
</feature>
<accession>A0A231H0U0</accession>
<comment type="caution">
    <text evidence="2">The sequence shown here is derived from an EMBL/GenBank/DDBJ whole genome shotgun (WGS) entry which is preliminary data.</text>
</comment>
<name>A0A231H0U0_9NOCA</name>
<dbReference type="AlphaFoldDB" id="A0A231H0U0"/>
<gene>
    <name evidence="2" type="ORF">B7C42_05234</name>
</gene>
<evidence type="ECO:0000313" key="2">
    <source>
        <dbReference type="EMBL" id="OXR42458.1"/>
    </source>
</evidence>